<accession>A0ACB9P2Z2</accession>
<evidence type="ECO:0000313" key="2">
    <source>
        <dbReference type="Proteomes" id="UP001057402"/>
    </source>
</evidence>
<dbReference type="EMBL" id="CM042886">
    <property type="protein sequence ID" value="KAI4343133.1"/>
    <property type="molecule type" value="Genomic_DNA"/>
</dbReference>
<protein>
    <submittedName>
        <fullName evidence="1">Uncharacterized protein</fullName>
    </submittedName>
</protein>
<sequence>MTAHLMSPLPKVEVILAGTVSFGTLQERRLLAVRFLSSQPAKSVPGKGDGALDKPVRSNVKHAVGAQDKGYGNATSEECDLFEGEWVPNPSGPGYTNETCNLIDPRQGCMTNGRPDTGYLYWRWSPRGCELPRFDARRFLDFMRNKAWAFVGDSISRNHCQSLLCLLSVVESPIRLYDDEYNVRYHFPSFNLSISVIWSPFLVKAAIFENHAGVSTSEPEVHLDELDPNWNDLFLSLDYAIISTGQWFPKHSIYYMNGTVIGCHNCNRTRTNATQLHFDTAYQKVLRHVMDRVATSGHRGTIFFQTMTPQHFENGEWNDGGTCSRTSPSKAGEFTLKEMNRVLQGIELGEFKQGKSKADKNGVDLKLLDFTDMNLMRPDGHPGRYGRPHPSEDKRAPNDCLHWCLPGPIDAWNDVIMQIAVNTARPGELR</sequence>
<keyword evidence="2" id="KW-1185">Reference proteome</keyword>
<comment type="caution">
    <text evidence="1">The sequence shown here is derived from an EMBL/GenBank/DDBJ whole genome shotgun (WGS) entry which is preliminary data.</text>
</comment>
<name>A0ACB9P2Z2_9MYRT</name>
<proteinExistence type="predicted"/>
<organism evidence="1 2">
    <name type="scientific">Melastoma candidum</name>
    <dbReference type="NCBI Taxonomy" id="119954"/>
    <lineage>
        <taxon>Eukaryota</taxon>
        <taxon>Viridiplantae</taxon>
        <taxon>Streptophyta</taxon>
        <taxon>Embryophyta</taxon>
        <taxon>Tracheophyta</taxon>
        <taxon>Spermatophyta</taxon>
        <taxon>Magnoliopsida</taxon>
        <taxon>eudicotyledons</taxon>
        <taxon>Gunneridae</taxon>
        <taxon>Pentapetalae</taxon>
        <taxon>rosids</taxon>
        <taxon>malvids</taxon>
        <taxon>Myrtales</taxon>
        <taxon>Melastomataceae</taxon>
        <taxon>Melastomatoideae</taxon>
        <taxon>Melastomateae</taxon>
        <taxon>Melastoma</taxon>
    </lineage>
</organism>
<reference evidence="2" key="1">
    <citation type="journal article" date="2023" name="Front. Plant Sci.">
        <title>Chromosomal-level genome assembly of Melastoma candidum provides insights into trichome evolution.</title>
        <authorList>
            <person name="Zhong Y."/>
            <person name="Wu W."/>
            <person name="Sun C."/>
            <person name="Zou P."/>
            <person name="Liu Y."/>
            <person name="Dai S."/>
            <person name="Zhou R."/>
        </authorList>
    </citation>
    <scope>NUCLEOTIDE SEQUENCE [LARGE SCALE GENOMIC DNA]</scope>
</reference>
<evidence type="ECO:0000313" key="1">
    <source>
        <dbReference type="EMBL" id="KAI4343133.1"/>
    </source>
</evidence>
<dbReference type="Proteomes" id="UP001057402">
    <property type="component" value="Chromosome 7"/>
</dbReference>
<gene>
    <name evidence="1" type="ORF">MLD38_027670</name>
</gene>